<dbReference type="PROSITE" id="PS50059">
    <property type="entry name" value="FKBP_PPIASE"/>
    <property type="match status" value="1"/>
</dbReference>
<dbReference type="Gene3D" id="3.10.50.40">
    <property type="match status" value="1"/>
</dbReference>
<evidence type="ECO:0000256" key="10">
    <source>
        <dbReference type="ARBA" id="ARBA00023306"/>
    </source>
</evidence>
<comment type="catalytic activity">
    <reaction evidence="1 12 13">
        <text>[protein]-peptidylproline (omega=180) = [protein]-peptidylproline (omega=0)</text>
        <dbReference type="Rhea" id="RHEA:16237"/>
        <dbReference type="Rhea" id="RHEA-COMP:10747"/>
        <dbReference type="Rhea" id="RHEA-COMP:10748"/>
        <dbReference type="ChEBI" id="CHEBI:83833"/>
        <dbReference type="ChEBI" id="CHEBI:83834"/>
        <dbReference type="EC" id="5.2.1.8"/>
    </reaction>
</comment>
<dbReference type="EC" id="5.2.1.8" evidence="3 12"/>
<dbReference type="EMBL" id="WXWW01000168">
    <property type="protein sequence ID" value="NAW65794.1"/>
    <property type="molecule type" value="Genomic_DNA"/>
</dbReference>
<comment type="function">
    <text evidence="12">Involved in protein export. Acts as a chaperone by maintaining the newly synthesized protein in an open conformation. Functions as a peptidyl-prolyl cis-trans isomerase.</text>
</comment>
<dbReference type="PANTHER" id="PTHR30560">
    <property type="entry name" value="TRIGGER FACTOR CHAPERONE AND PEPTIDYL-PROLYL CIS/TRANS ISOMERASE"/>
    <property type="match status" value="1"/>
</dbReference>
<gene>
    <name evidence="12" type="primary">tig</name>
    <name evidence="15" type="ORF">CAG72_11245</name>
</gene>
<organism evidence="15 16">
    <name type="scientific">Photobacterium halotolerans</name>
    <dbReference type="NCBI Taxonomy" id="265726"/>
    <lineage>
        <taxon>Bacteria</taxon>
        <taxon>Pseudomonadati</taxon>
        <taxon>Pseudomonadota</taxon>
        <taxon>Gammaproteobacteria</taxon>
        <taxon>Vibrionales</taxon>
        <taxon>Vibrionaceae</taxon>
        <taxon>Photobacterium</taxon>
    </lineage>
</organism>
<dbReference type="InterPro" id="IPR027304">
    <property type="entry name" value="Trigger_fact/SurA_dom_sf"/>
</dbReference>
<keyword evidence="7 12" id="KW-0697">Rotamase</keyword>
<sequence length="434" mass="48100">MQVTVETTEGLERQITITVPAANIEDAVTAQLRKIAKTRRFDGFRPGKAPIKMVARMFGASVRQDVLGEVMQRHYIEAIVKEKINPAGAPTFTPVDMAEGKDLVFKATFEVFPEIELTGLDKIAIEKPAAEVKEEDVAQMLETLRKQQANWVEVDAAADANSRVTIDFTGSIDGEEFDGGKAEAFPLAMGQGRMIPGFEEGIVGKKAGEEFNIEVTFPEDYHAENLKGKAAVFAIKLHKVEAQELPELNEEFVKKFGVEDGSVEGLKAEVRKNMERELKQAVKGRIKDQVLNGLIEQNDIAVPSALIDQEVNTLRQQAVQRFGGNADNAPELPRELFEEQAKRRVVVGLLLGEVIKAEELKADDERVKALITEMASAYEDPTEVVAYYEKNEQLMNNMRNVALEEQAIDALLAKAQVSEKEVSFNELMNQQPAA</sequence>
<evidence type="ECO:0000256" key="14">
    <source>
        <dbReference type="RuleBase" id="RU003914"/>
    </source>
</evidence>
<evidence type="ECO:0000256" key="4">
    <source>
        <dbReference type="ARBA" id="ARBA00016902"/>
    </source>
</evidence>
<reference evidence="15 16" key="1">
    <citation type="submission" date="2017-05" db="EMBL/GenBank/DDBJ databases">
        <title>High clonality and local adaptation shapes Vibrionaceae linages within an endangered oasis.</title>
        <authorList>
            <person name="Vazquez-Rosas-Landa M."/>
        </authorList>
    </citation>
    <scope>NUCLEOTIDE SEQUENCE [LARGE SCALE GENOMIC DNA]</scope>
    <source>
        <strain evidence="15 16">P46_P4S1P180</strain>
    </source>
</reference>
<dbReference type="FunFam" id="3.30.70.1050:FF:000001">
    <property type="entry name" value="Trigger factor"/>
    <property type="match status" value="1"/>
</dbReference>
<keyword evidence="9 12" id="KW-0413">Isomerase</keyword>
<protein>
    <recommendedName>
        <fullName evidence="4 12">Trigger factor</fullName>
        <shortName evidence="12">TF</shortName>
        <ecNumber evidence="3 12">5.2.1.8</ecNumber>
    </recommendedName>
    <alternativeName>
        <fullName evidence="11 12">PPIase</fullName>
    </alternativeName>
</protein>
<evidence type="ECO:0000256" key="1">
    <source>
        <dbReference type="ARBA" id="ARBA00000971"/>
    </source>
</evidence>
<comment type="caution">
    <text evidence="15">The sequence shown here is derived from an EMBL/GenBank/DDBJ whole genome shotgun (WGS) entry which is preliminary data.</text>
</comment>
<dbReference type="SUPFAM" id="SSF109998">
    <property type="entry name" value="Triger factor/SurA peptide-binding domain-like"/>
    <property type="match status" value="1"/>
</dbReference>
<dbReference type="GO" id="GO:0043335">
    <property type="term" value="P:protein unfolding"/>
    <property type="evidence" value="ECO:0007669"/>
    <property type="project" value="TreeGrafter"/>
</dbReference>
<dbReference type="RefSeq" id="WP_027252854.1">
    <property type="nucleotide sequence ID" value="NZ_WXWV01000247.1"/>
</dbReference>
<dbReference type="HAMAP" id="MF_00303">
    <property type="entry name" value="Trigger_factor_Tig"/>
    <property type="match status" value="1"/>
</dbReference>
<keyword evidence="8 12" id="KW-0143">Chaperone</keyword>
<evidence type="ECO:0000256" key="6">
    <source>
        <dbReference type="ARBA" id="ARBA00022618"/>
    </source>
</evidence>
<dbReference type="InterPro" id="IPR046357">
    <property type="entry name" value="PPIase_dom_sf"/>
</dbReference>
<accession>A0A7X4WRJ7</accession>
<comment type="subcellular location">
    <subcellularLocation>
        <location evidence="12">Cytoplasm</location>
    </subcellularLocation>
    <text evidence="12">About half TF is bound to the ribosome near the polypeptide exit tunnel while the other half is free in the cytoplasm.</text>
</comment>
<evidence type="ECO:0000313" key="15">
    <source>
        <dbReference type="EMBL" id="NAW65794.1"/>
    </source>
</evidence>
<dbReference type="FunFam" id="3.10.50.40:FF:000001">
    <property type="entry name" value="Trigger factor"/>
    <property type="match status" value="1"/>
</dbReference>
<comment type="similarity">
    <text evidence="2 12 14">Belongs to the FKBP-type PPIase family. Tig subfamily.</text>
</comment>
<dbReference type="Pfam" id="PF05698">
    <property type="entry name" value="Trigger_C"/>
    <property type="match status" value="1"/>
</dbReference>
<dbReference type="Proteomes" id="UP000465712">
    <property type="component" value="Unassembled WGS sequence"/>
</dbReference>
<dbReference type="NCBIfam" id="TIGR00115">
    <property type="entry name" value="tig"/>
    <property type="match status" value="1"/>
</dbReference>
<dbReference type="InterPro" id="IPR008880">
    <property type="entry name" value="Trigger_fac_C"/>
</dbReference>
<dbReference type="InterPro" id="IPR008881">
    <property type="entry name" value="Trigger_fac_ribosome-bd_bac"/>
</dbReference>
<dbReference type="GO" id="GO:0051083">
    <property type="term" value="P:'de novo' cotranslational protein folding"/>
    <property type="evidence" value="ECO:0007669"/>
    <property type="project" value="TreeGrafter"/>
</dbReference>
<dbReference type="Pfam" id="PF05697">
    <property type="entry name" value="Trigger_N"/>
    <property type="match status" value="1"/>
</dbReference>
<dbReference type="InterPro" id="IPR036611">
    <property type="entry name" value="Trigger_fac_ribosome-bd_sf"/>
</dbReference>
<name>A0A7X4WRJ7_9GAMM</name>
<evidence type="ECO:0000256" key="2">
    <source>
        <dbReference type="ARBA" id="ARBA00005464"/>
    </source>
</evidence>
<dbReference type="Pfam" id="PF00254">
    <property type="entry name" value="FKBP_C"/>
    <property type="match status" value="1"/>
</dbReference>
<evidence type="ECO:0000256" key="11">
    <source>
        <dbReference type="ARBA" id="ARBA00029986"/>
    </source>
</evidence>
<evidence type="ECO:0000256" key="5">
    <source>
        <dbReference type="ARBA" id="ARBA00022490"/>
    </source>
</evidence>
<dbReference type="InterPro" id="IPR037041">
    <property type="entry name" value="Trigger_fac_C_sf"/>
</dbReference>
<evidence type="ECO:0000256" key="7">
    <source>
        <dbReference type="ARBA" id="ARBA00023110"/>
    </source>
</evidence>
<dbReference type="AlphaFoldDB" id="A0A7X4WRJ7"/>
<proteinExistence type="inferred from homology"/>
<dbReference type="GO" id="GO:0043022">
    <property type="term" value="F:ribosome binding"/>
    <property type="evidence" value="ECO:0007669"/>
    <property type="project" value="TreeGrafter"/>
</dbReference>
<dbReference type="GO" id="GO:0044183">
    <property type="term" value="F:protein folding chaperone"/>
    <property type="evidence" value="ECO:0007669"/>
    <property type="project" value="TreeGrafter"/>
</dbReference>
<dbReference type="PIRSF" id="PIRSF003095">
    <property type="entry name" value="Trigger_factor"/>
    <property type="match status" value="1"/>
</dbReference>
<keyword evidence="10 12" id="KW-0131">Cell cycle</keyword>
<keyword evidence="5 12" id="KW-0963">Cytoplasm</keyword>
<dbReference type="SUPFAM" id="SSF102735">
    <property type="entry name" value="Trigger factor ribosome-binding domain"/>
    <property type="match status" value="1"/>
</dbReference>
<dbReference type="InterPro" id="IPR005215">
    <property type="entry name" value="Trig_fac"/>
</dbReference>
<dbReference type="GO" id="GO:0015031">
    <property type="term" value="P:protein transport"/>
    <property type="evidence" value="ECO:0007669"/>
    <property type="project" value="UniProtKB-UniRule"/>
</dbReference>
<comment type="domain">
    <text evidence="12">Consists of 3 domains; the N-terminus binds the ribosome, the middle domain has PPIase activity, while the C-terminus has intrinsic chaperone activity on its own.</text>
</comment>
<dbReference type="GO" id="GO:0051301">
    <property type="term" value="P:cell division"/>
    <property type="evidence" value="ECO:0007669"/>
    <property type="project" value="UniProtKB-KW"/>
</dbReference>
<dbReference type="PANTHER" id="PTHR30560:SF3">
    <property type="entry name" value="TRIGGER FACTOR-LIKE PROTEIN TIG, CHLOROPLASTIC"/>
    <property type="match status" value="1"/>
</dbReference>
<dbReference type="GO" id="GO:0003755">
    <property type="term" value="F:peptidyl-prolyl cis-trans isomerase activity"/>
    <property type="evidence" value="ECO:0007669"/>
    <property type="project" value="UniProtKB-UniRule"/>
</dbReference>
<dbReference type="GO" id="GO:0005737">
    <property type="term" value="C:cytoplasm"/>
    <property type="evidence" value="ECO:0007669"/>
    <property type="project" value="UniProtKB-SubCell"/>
</dbReference>
<evidence type="ECO:0000256" key="8">
    <source>
        <dbReference type="ARBA" id="ARBA00023186"/>
    </source>
</evidence>
<dbReference type="Gene3D" id="1.10.3120.10">
    <property type="entry name" value="Trigger factor, C-terminal domain"/>
    <property type="match status" value="1"/>
</dbReference>
<dbReference type="InterPro" id="IPR001179">
    <property type="entry name" value="PPIase_FKBP_dom"/>
</dbReference>
<keyword evidence="6 12" id="KW-0132">Cell division</keyword>
<dbReference type="Gene3D" id="3.30.70.1050">
    <property type="entry name" value="Trigger factor ribosome-binding domain"/>
    <property type="match status" value="1"/>
</dbReference>
<evidence type="ECO:0000313" key="16">
    <source>
        <dbReference type="Proteomes" id="UP000465712"/>
    </source>
</evidence>
<evidence type="ECO:0000256" key="12">
    <source>
        <dbReference type="HAMAP-Rule" id="MF_00303"/>
    </source>
</evidence>
<evidence type="ECO:0000256" key="3">
    <source>
        <dbReference type="ARBA" id="ARBA00013194"/>
    </source>
</evidence>
<dbReference type="SUPFAM" id="SSF54534">
    <property type="entry name" value="FKBP-like"/>
    <property type="match status" value="1"/>
</dbReference>
<evidence type="ECO:0000256" key="9">
    <source>
        <dbReference type="ARBA" id="ARBA00023235"/>
    </source>
</evidence>
<evidence type="ECO:0000256" key="13">
    <source>
        <dbReference type="PROSITE-ProRule" id="PRU00277"/>
    </source>
</evidence>